<dbReference type="PANTHER" id="PTHR43000">
    <property type="entry name" value="DTDP-D-GLUCOSE 4,6-DEHYDRATASE-RELATED"/>
    <property type="match status" value="1"/>
</dbReference>
<feature type="domain" description="NAD-dependent epimerase/dehydratase" evidence="2">
    <location>
        <begin position="3"/>
        <end position="234"/>
    </location>
</feature>
<dbReference type="SUPFAM" id="SSF51735">
    <property type="entry name" value="NAD(P)-binding Rossmann-fold domains"/>
    <property type="match status" value="1"/>
</dbReference>
<dbReference type="RefSeq" id="WP_094094955.1">
    <property type="nucleotide sequence ID" value="NZ_BMHF01000005.1"/>
</dbReference>
<dbReference type="Gene3D" id="3.40.50.720">
    <property type="entry name" value="NAD(P)-binding Rossmann-like Domain"/>
    <property type="match status" value="1"/>
</dbReference>
<proteinExistence type="inferred from homology"/>
<comment type="similarity">
    <text evidence="1">Belongs to the NAD(P)-dependent epimerase/dehydratase family.</text>
</comment>
<name>A0ABQ1FYY1_9BACL</name>
<comment type="caution">
    <text evidence="3">The sequence shown here is derived from an EMBL/GenBank/DDBJ whole genome shotgun (WGS) entry which is preliminary data.</text>
</comment>
<dbReference type="EMBL" id="BMHF01000005">
    <property type="protein sequence ID" value="GGA33374.1"/>
    <property type="molecule type" value="Genomic_DNA"/>
</dbReference>
<dbReference type="InterPro" id="IPR036291">
    <property type="entry name" value="NAD(P)-bd_dom_sf"/>
</dbReference>
<gene>
    <name evidence="3" type="ORF">GCM10010917_18180</name>
</gene>
<organism evidence="3 4">
    <name type="scientific">Paenibacillus physcomitrellae</name>
    <dbReference type="NCBI Taxonomy" id="1619311"/>
    <lineage>
        <taxon>Bacteria</taxon>
        <taxon>Bacillati</taxon>
        <taxon>Bacillota</taxon>
        <taxon>Bacilli</taxon>
        <taxon>Bacillales</taxon>
        <taxon>Paenibacillaceae</taxon>
        <taxon>Paenibacillus</taxon>
    </lineage>
</organism>
<evidence type="ECO:0000313" key="4">
    <source>
        <dbReference type="Proteomes" id="UP000609323"/>
    </source>
</evidence>
<dbReference type="Pfam" id="PF01370">
    <property type="entry name" value="Epimerase"/>
    <property type="match status" value="1"/>
</dbReference>
<accession>A0ABQ1FYY1</accession>
<dbReference type="Proteomes" id="UP000609323">
    <property type="component" value="Unassembled WGS sequence"/>
</dbReference>
<dbReference type="Gene3D" id="3.90.25.10">
    <property type="entry name" value="UDP-galactose 4-epimerase, domain 1"/>
    <property type="match status" value="1"/>
</dbReference>
<protein>
    <submittedName>
        <fullName evidence="3">UDP-glucose 4-epimerase</fullName>
    </submittedName>
</protein>
<keyword evidence="4" id="KW-1185">Reference proteome</keyword>
<dbReference type="InterPro" id="IPR001509">
    <property type="entry name" value="Epimerase_deHydtase"/>
</dbReference>
<sequence>MKIVVTGGAGFIGLHTVELLLRQGHEVVVVDDLEQGTRTYSGPRVAFYPLDVGSENLASVFAAEKPEAVIHLAAQVSVQRSLEFPSLDARHNIVGTVNLLKQCVDYNVAKFVFASSAAVYGNASHLPISEGTPAEPLSFYGASKKTAESYIQMFAERYGLNYVILRYANVYGMRQNSKGECSVVASFVKRILEGDRPWINGNGEQTRDFIYVKDVAAANAAALFLGERETLNVGSGRPFSVNELFRLISEICGKGGLEPEFRPFKPGDIQDSLLDNRRALGVLRWEPAYSMLDGLKEMIQYERGLRGEIGMGL</sequence>
<evidence type="ECO:0000256" key="1">
    <source>
        <dbReference type="ARBA" id="ARBA00007637"/>
    </source>
</evidence>
<reference evidence="4" key="1">
    <citation type="journal article" date="2019" name="Int. J. Syst. Evol. Microbiol.">
        <title>The Global Catalogue of Microorganisms (GCM) 10K type strain sequencing project: providing services to taxonomists for standard genome sequencing and annotation.</title>
        <authorList>
            <consortium name="The Broad Institute Genomics Platform"/>
            <consortium name="The Broad Institute Genome Sequencing Center for Infectious Disease"/>
            <person name="Wu L."/>
            <person name="Ma J."/>
        </authorList>
    </citation>
    <scope>NUCLEOTIDE SEQUENCE [LARGE SCALE GENOMIC DNA]</scope>
    <source>
        <strain evidence="4">CGMCC 1.15044</strain>
    </source>
</reference>
<evidence type="ECO:0000259" key="2">
    <source>
        <dbReference type="Pfam" id="PF01370"/>
    </source>
</evidence>
<evidence type="ECO:0000313" key="3">
    <source>
        <dbReference type="EMBL" id="GGA33374.1"/>
    </source>
</evidence>